<dbReference type="Gene3D" id="1.10.600.10">
    <property type="entry name" value="Farnesyl Diphosphate Synthase"/>
    <property type="match status" value="1"/>
</dbReference>
<accession>A0AAV7F5I8</accession>
<evidence type="ECO:0000313" key="7">
    <source>
        <dbReference type="Proteomes" id="UP000825729"/>
    </source>
</evidence>
<dbReference type="GO" id="GO:0009507">
    <property type="term" value="C:chloroplast"/>
    <property type="evidence" value="ECO:0007669"/>
    <property type="project" value="TreeGrafter"/>
</dbReference>
<comment type="cofactor">
    <cofactor evidence="1">
        <name>Mg(2+)</name>
        <dbReference type="ChEBI" id="CHEBI:18420"/>
    </cofactor>
</comment>
<dbReference type="EMBL" id="JAINDJ010000002">
    <property type="protein sequence ID" value="KAG9456440.1"/>
    <property type="molecule type" value="Genomic_DNA"/>
</dbReference>
<reference evidence="6 7" key="1">
    <citation type="submission" date="2021-07" db="EMBL/GenBank/DDBJ databases">
        <title>The Aristolochia fimbriata genome: insights into angiosperm evolution, floral development and chemical biosynthesis.</title>
        <authorList>
            <person name="Jiao Y."/>
        </authorList>
    </citation>
    <scope>NUCLEOTIDE SEQUENCE [LARGE SCALE GENOMIC DNA]</scope>
    <source>
        <strain evidence="6">IBCAS-2021</strain>
        <tissue evidence="6">Leaf</tissue>
    </source>
</reference>
<dbReference type="GO" id="GO:0010333">
    <property type="term" value="F:terpene synthase activity"/>
    <property type="evidence" value="ECO:0007669"/>
    <property type="project" value="InterPro"/>
</dbReference>
<keyword evidence="3" id="KW-0479">Metal-binding</keyword>
<dbReference type="GO" id="GO:0000287">
    <property type="term" value="F:magnesium ion binding"/>
    <property type="evidence" value="ECO:0007669"/>
    <property type="project" value="TreeGrafter"/>
</dbReference>
<organism evidence="6 7">
    <name type="scientific">Aristolochia fimbriata</name>
    <name type="common">White veined hardy Dutchman's pipe vine</name>
    <dbReference type="NCBI Taxonomy" id="158543"/>
    <lineage>
        <taxon>Eukaryota</taxon>
        <taxon>Viridiplantae</taxon>
        <taxon>Streptophyta</taxon>
        <taxon>Embryophyta</taxon>
        <taxon>Tracheophyta</taxon>
        <taxon>Spermatophyta</taxon>
        <taxon>Magnoliopsida</taxon>
        <taxon>Magnoliidae</taxon>
        <taxon>Piperales</taxon>
        <taxon>Aristolochiaceae</taxon>
        <taxon>Aristolochia</taxon>
    </lineage>
</organism>
<feature type="compositionally biased region" description="Polar residues" evidence="5">
    <location>
        <begin position="26"/>
        <end position="35"/>
    </location>
</feature>
<keyword evidence="4" id="KW-0460">Magnesium</keyword>
<gene>
    <name evidence="6" type="ORF">H6P81_000948</name>
</gene>
<dbReference type="InterPro" id="IPR050148">
    <property type="entry name" value="Terpene_synthase-like"/>
</dbReference>
<evidence type="ECO:0000313" key="6">
    <source>
        <dbReference type="EMBL" id="KAG9456440.1"/>
    </source>
</evidence>
<name>A0AAV7F5I8_ARIFI</name>
<dbReference type="GO" id="GO:0009686">
    <property type="term" value="P:gibberellin biosynthetic process"/>
    <property type="evidence" value="ECO:0007669"/>
    <property type="project" value="TreeGrafter"/>
</dbReference>
<sequence length="233" mass="26456">MMMRMNEGKRGLWMQVGFEEDRKRTGGSTASNSPPSLMGGPACPRYRRTFTTQSGGKYINGPASFAFPPFSTCNSKDLVPFPLFLVLQWEGWLKTKEMMRGGEDYRWGEAELIVRVTNLCGGRSMYPEQVLSHPLYQRLARLTDSVCHQILRMREPKVQSWSRGTDGKSELAGESIDHQMQEIVEVVLQSSKGLDRDVKQTFLTVARGFYYSVHCPSDVFDNHIASVLFDRVD</sequence>
<dbReference type="PANTHER" id="PTHR31739">
    <property type="entry name" value="ENT-COPALYL DIPHOSPHATE SYNTHASE, CHLOROPLASTIC"/>
    <property type="match status" value="1"/>
</dbReference>
<comment type="pathway">
    <text evidence="2">Secondary metabolite biosynthesis; terpenoid biosynthesis.</text>
</comment>
<dbReference type="Proteomes" id="UP000825729">
    <property type="component" value="Unassembled WGS sequence"/>
</dbReference>
<dbReference type="AlphaFoldDB" id="A0AAV7F5I8"/>
<evidence type="ECO:0000256" key="1">
    <source>
        <dbReference type="ARBA" id="ARBA00001946"/>
    </source>
</evidence>
<evidence type="ECO:0000256" key="4">
    <source>
        <dbReference type="ARBA" id="ARBA00022842"/>
    </source>
</evidence>
<protein>
    <submittedName>
        <fullName evidence="6">Uncharacterized protein</fullName>
    </submittedName>
</protein>
<feature type="region of interest" description="Disordered" evidence="5">
    <location>
        <begin position="23"/>
        <end position="42"/>
    </location>
</feature>
<evidence type="ECO:0000256" key="3">
    <source>
        <dbReference type="ARBA" id="ARBA00022723"/>
    </source>
</evidence>
<dbReference type="PANTHER" id="PTHR31739:SF4">
    <property type="entry name" value="ENT-COPALYL DIPHOSPHATE SYNTHASE, CHLOROPLASTIC"/>
    <property type="match status" value="1"/>
</dbReference>
<proteinExistence type="predicted"/>
<evidence type="ECO:0000256" key="2">
    <source>
        <dbReference type="ARBA" id="ARBA00004721"/>
    </source>
</evidence>
<dbReference type="InterPro" id="IPR008949">
    <property type="entry name" value="Isoprenoid_synthase_dom_sf"/>
</dbReference>
<keyword evidence="7" id="KW-1185">Reference proteome</keyword>
<evidence type="ECO:0000256" key="5">
    <source>
        <dbReference type="SAM" id="MobiDB-lite"/>
    </source>
</evidence>
<comment type="caution">
    <text evidence="6">The sequence shown here is derived from an EMBL/GenBank/DDBJ whole genome shotgun (WGS) entry which is preliminary data.</text>
</comment>